<evidence type="ECO:0000256" key="4">
    <source>
        <dbReference type="ARBA" id="ARBA00022553"/>
    </source>
</evidence>
<evidence type="ECO:0000256" key="8">
    <source>
        <dbReference type="ARBA" id="ARBA00022777"/>
    </source>
</evidence>
<dbReference type="InterPro" id="IPR000719">
    <property type="entry name" value="Prot_kinase_dom"/>
</dbReference>
<dbReference type="Gene3D" id="3.30.200.20">
    <property type="entry name" value="Phosphorylase Kinase, domain 1"/>
    <property type="match status" value="1"/>
</dbReference>
<evidence type="ECO:0000313" key="18">
    <source>
        <dbReference type="Proteomes" id="UP000583929"/>
    </source>
</evidence>
<dbReference type="GO" id="GO:0005524">
    <property type="term" value="F:ATP binding"/>
    <property type="evidence" value="ECO:0007669"/>
    <property type="project" value="UniProtKB-UniRule"/>
</dbReference>
<comment type="catalytic activity">
    <reaction evidence="12">
        <text>L-threonyl-[protein] + ATP = O-phospho-L-threonyl-[protein] + ADP + H(+)</text>
        <dbReference type="Rhea" id="RHEA:46608"/>
        <dbReference type="Rhea" id="RHEA-COMP:11060"/>
        <dbReference type="Rhea" id="RHEA-COMP:11605"/>
        <dbReference type="ChEBI" id="CHEBI:15378"/>
        <dbReference type="ChEBI" id="CHEBI:30013"/>
        <dbReference type="ChEBI" id="CHEBI:30616"/>
        <dbReference type="ChEBI" id="CHEBI:61977"/>
        <dbReference type="ChEBI" id="CHEBI:456216"/>
        <dbReference type="EC" id="2.7.11.1"/>
    </reaction>
</comment>
<evidence type="ECO:0000256" key="2">
    <source>
        <dbReference type="ARBA" id="ARBA00012513"/>
    </source>
</evidence>
<dbReference type="PROSITE" id="PS00107">
    <property type="entry name" value="PROTEIN_KINASE_ATP"/>
    <property type="match status" value="1"/>
</dbReference>
<keyword evidence="9 14" id="KW-0067">ATP-binding</keyword>
<dbReference type="SUPFAM" id="SSF56112">
    <property type="entry name" value="Protein kinase-like (PK-like)"/>
    <property type="match status" value="1"/>
</dbReference>
<dbReference type="GO" id="GO:0016020">
    <property type="term" value="C:membrane"/>
    <property type="evidence" value="ECO:0007669"/>
    <property type="project" value="UniProtKB-SubCell"/>
</dbReference>
<keyword evidence="4" id="KW-0597">Phosphoprotein</keyword>
<keyword evidence="8" id="KW-0418">Kinase</keyword>
<accession>A0A7J6HYC6</accession>
<evidence type="ECO:0000256" key="7">
    <source>
        <dbReference type="ARBA" id="ARBA00022741"/>
    </source>
</evidence>
<comment type="caution">
    <text evidence="17">The sequence shown here is derived from an EMBL/GenBank/DDBJ whole genome shotgun (WGS) entry which is preliminary data.</text>
</comment>
<evidence type="ECO:0000256" key="5">
    <source>
        <dbReference type="ARBA" id="ARBA00022679"/>
    </source>
</evidence>
<evidence type="ECO:0000256" key="10">
    <source>
        <dbReference type="ARBA" id="ARBA00022989"/>
    </source>
</evidence>
<organism evidence="17 18">
    <name type="scientific">Cannabis sativa</name>
    <name type="common">Hemp</name>
    <name type="synonym">Marijuana</name>
    <dbReference type="NCBI Taxonomy" id="3483"/>
    <lineage>
        <taxon>Eukaryota</taxon>
        <taxon>Viridiplantae</taxon>
        <taxon>Streptophyta</taxon>
        <taxon>Embryophyta</taxon>
        <taxon>Tracheophyta</taxon>
        <taxon>Spermatophyta</taxon>
        <taxon>Magnoliopsida</taxon>
        <taxon>eudicotyledons</taxon>
        <taxon>Gunneridae</taxon>
        <taxon>Pentapetalae</taxon>
        <taxon>rosids</taxon>
        <taxon>fabids</taxon>
        <taxon>Rosales</taxon>
        <taxon>Cannabaceae</taxon>
        <taxon>Cannabis</taxon>
    </lineage>
</organism>
<dbReference type="Proteomes" id="UP000583929">
    <property type="component" value="Unassembled WGS sequence"/>
</dbReference>
<dbReference type="GO" id="GO:0004674">
    <property type="term" value="F:protein serine/threonine kinase activity"/>
    <property type="evidence" value="ECO:0007669"/>
    <property type="project" value="UniProtKB-KW"/>
</dbReference>
<sequence length="428" mass="49296">MSSKVPSLTVENLFKPTPFFHIKLWIVILLIFSLVFLITIFIFLYFILCSRHKRYRARYRISSPNVSQNAYNNTSSLDRRLLTRNLSECEMMGFRYGPAMSAQWSTRTSSVASDADSLVARPRDAWRKMFSMNEIDVATNGFSRANVIGSGEYGTVYCGVLFDNTRVAVKKLLISSCQAEEFIAQMEAIGHVRHKNIVRLLGYCVEGVHRILVYEYVDNKNLQHWLHQCPQQIRLSWSMRMNIIQGIAKGLAYLHEGIEQKILHRSLKPSNIMLDHQFNPKITDFCIANFFGPRWGYTVMESLGYLAPEFDDDDDDDDNESSPITFNEKHDVYSFGILVMEIITGKAPIDHHHESQPYLVEWLKSMVATERSGDVLDPTLVELPCSIELKRILLIALRCVDVDEEHRPNMGDVIHMLQPRDLLLQLNR</sequence>
<dbReference type="PROSITE" id="PS50011">
    <property type="entry name" value="PROTEIN_KINASE_DOM"/>
    <property type="match status" value="1"/>
</dbReference>
<dbReference type="InterPro" id="IPR017441">
    <property type="entry name" value="Protein_kinase_ATP_BS"/>
</dbReference>
<feature type="domain" description="Protein kinase" evidence="16">
    <location>
        <begin position="142"/>
        <end position="423"/>
    </location>
</feature>
<evidence type="ECO:0000256" key="6">
    <source>
        <dbReference type="ARBA" id="ARBA00022692"/>
    </source>
</evidence>
<proteinExistence type="predicted"/>
<dbReference type="AlphaFoldDB" id="A0A7J6HYC6"/>
<dbReference type="InterPro" id="IPR052232">
    <property type="entry name" value="RLK_Ser/Thr-Kinase"/>
</dbReference>
<keyword evidence="6 15" id="KW-0812">Transmembrane</keyword>
<dbReference type="PANTHER" id="PTHR47984">
    <property type="entry name" value="OS01G0323000 PROTEIN"/>
    <property type="match status" value="1"/>
</dbReference>
<evidence type="ECO:0000313" key="17">
    <source>
        <dbReference type="EMBL" id="KAF4400263.1"/>
    </source>
</evidence>
<reference evidence="17 18" key="1">
    <citation type="journal article" date="2020" name="bioRxiv">
        <title>Sequence and annotation of 42 cannabis genomes reveals extensive copy number variation in cannabinoid synthesis and pathogen resistance genes.</title>
        <authorList>
            <person name="Mckernan K.J."/>
            <person name="Helbert Y."/>
            <person name="Kane L.T."/>
            <person name="Ebling H."/>
            <person name="Zhang L."/>
            <person name="Liu B."/>
            <person name="Eaton Z."/>
            <person name="Mclaughlin S."/>
            <person name="Kingan S."/>
            <person name="Baybayan P."/>
            <person name="Concepcion G."/>
            <person name="Jordan M."/>
            <person name="Riva A."/>
            <person name="Barbazuk W."/>
            <person name="Harkins T."/>
        </authorList>
    </citation>
    <scope>NUCLEOTIDE SEQUENCE [LARGE SCALE GENOMIC DNA]</scope>
    <source>
        <strain evidence="18">cv. Jamaican Lion 4</strain>
        <tissue evidence="17">Leaf</tissue>
    </source>
</reference>
<evidence type="ECO:0000256" key="1">
    <source>
        <dbReference type="ARBA" id="ARBA00004167"/>
    </source>
</evidence>
<evidence type="ECO:0000256" key="9">
    <source>
        <dbReference type="ARBA" id="ARBA00022840"/>
    </source>
</evidence>
<name>A0A7J6HYC6_CANSA</name>
<dbReference type="PANTHER" id="PTHR47984:SF15">
    <property type="entry name" value="PROTEIN KINASE DOMAIN-CONTAINING PROTEIN"/>
    <property type="match status" value="1"/>
</dbReference>
<dbReference type="Pfam" id="PF00069">
    <property type="entry name" value="Pkinase"/>
    <property type="match status" value="1"/>
</dbReference>
<keyword evidence="7 14" id="KW-0547">Nucleotide-binding</keyword>
<dbReference type="EMBL" id="JAATIQ010000019">
    <property type="protein sequence ID" value="KAF4400263.1"/>
    <property type="molecule type" value="Genomic_DNA"/>
</dbReference>
<evidence type="ECO:0000256" key="12">
    <source>
        <dbReference type="ARBA" id="ARBA00047899"/>
    </source>
</evidence>
<evidence type="ECO:0000256" key="15">
    <source>
        <dbReference type="SAM" id="Phobius"/>
    </source>
</evidence>
<protein>
    <recommendedName>
        <fullName evidence="2">non-specific serine/threonine protein kinase</fullName>
        <ecNumber evidence="2">2.7.11.1</ecNumber>
    </recommendedName>
</protein>
<gene>
    <name evidence="17" type="ORF">G4B88_019472</name>
</gene>
<keyword evidence="5" id="KW-0808">Transferase</keyword>
<dbReference type="InterPro" id="IPR011009">
    <property type="entry name" value="Kinase-like_dom_sf"/>
</dbReference>
<feature type="binding site" evidence="14">
    <location>
        <position position="171"/>
    </location>
    <ligand>
        <name>ATP</name>
        <dbReference type="ChEBI" id="CHEBI:30616"/>
    </ligand>
</feature>
<dbReference type="FunFam" id="1.10.510.10:FF:000035">
    <property type="entry name" value="Putative receptor-like serine/threonine-protein kinase"/>
    <property type="match status" value="1"/>
</dbReference>
<evidence type="ECO:0000256" key="13">
    <source>
        <dbReference type="ARBA" id="ARBA00048679"/>
    </source>
</evidence>
<keyword evidence="11 15" id="KW-0472">Membrane</keyword>
<dbReference type="Gene3D" id="1.10.510.10">
    <property type="entry name" value="Transferase(Phosphotransferase) domain 1"/>
    <property type="match status" value="1"/>
</dbReference>
<evidence type="ECO:0000256" key="3">
    <source>
        <dbReference type="ARBA" id="ARBA00022527"/>
    </source>
</evidence>
<evidence type="ECO:0000259" key="16">
    <source>
        <dbReference type="PROSITE" id="PS50011"/>
    </source>
</evidence>
<dbReference type="EC" id="2.7.11.1" evidence="2"/>
<comment type="subcellular location">
    <subcellularLocation>
        <location evidence="1">Membrane</location>
        <topology evidence="1">Single-pass membrane protein</topology>
    </subcellularLocation>
</comment>
<evidence type="ECO:0000256" key="11">
    <source>
        <dbReference type="ARBA" id="ARBA00023136"/>
    </source>
</evidence>
<comment type="catalytic activity">
    <reaction evidence="13">
        <text>L-seryl-[protein] + ATP = O-phospho-L-seryl-[protein] + ADP + H(+)</text>
        <dbReference type="Rhea" id="RHEA:17989"/>
        <dbReference type="Rhea" id="RHEA-COMP:9863"/>
        <dbReference type="Rhea" id="RHEA-COMP:11604"/>
        <dbReference type="ChEBI" id="CHEBI:15378"/>
        <dbReference type="ChEBI" id="CHEBI:29999"/>
        <dbReference type="ChEBI" id="CHEBI:30616"/>
        <dbReference type="ChEBI" id="CHEBI:83421"/>
        <dbReference type="ChEBI" id="CHEBI:456216"/>
        <dbReference type="EC" id="2.7.11.1"/>
    </reaction>
</comment>
<keyword evidence="3" id="KW-0723">Serine/threonine-protein kinase</keyword>
<feature type="transmembrane region" description="Helical" evidence="15">
    <location>
        <begin position="24"/>
        <end position="48"/>
    </location>
</feature>
<dbReference type="FunFam" id="3.30.200.20:FF:000178">
    <property type="entry name" value="serine/threonine-protein kinase PBS1-like"/>
    <property type="match status" value="1"/>
</dbReference>
<keyword evidence="10 15" id="KW-1133">Transmembrane helix</keyword>
<evidence type="ECO:0000256" key="14">
    <source>
        <dbReference type="PROSITE-ProRule" id="PRU10141"/>
    </source>
</evidence>
<keyword evidence="18" id="KW-1185">Reference proteome</keyword>